<reference evidence="1 2" key="1">
    <citation type="submission" date="2024-03" db="EMBL/GenBank/DDBJ databases">
        <title>Mouse gut bacterial collection (mGBC) of GemPharmatech.</title>
        <authorList>
            <person name="He Y."/>
            <person name="Dong L."/>
            <person name="Wu D."/>
            <person name="Gao X."/>
            <person name="Lin Z."/>
        </authorList>
    </citation>
    <scope>NUCLEOTIDE SEQUENCE [LARGE SCALE GENOMIC DNA]</scope>
    <source>
        <strain evidence="1 2">54-13</strain>
    </source>
</reference>
<protein>
    <submittedName>
        <fullName evidence="1">Uncharacterized protein</fullName>
    </submittedName>
</protein>
<keyword evidence="2" id="KW-1185">Reference proteome</keyword>
<proteinExistence type="predicted"/>
<comment type="caution">
    <text evidence="1">The sequence shown here is derived from an EMBL/GenBank/DDBJ whole genome shotgun (WGS) entry which is preliminary data.</text>
</comment>
<name>A0ABV4CY26_9BACT</name>
<dbReference type="Proteomes" id="UP001565200">
    <property type="component" value="Unassembled WGS sequence"/>
</dbReference>
<sequence length="95" mass="10781">MDKRRTLVSFINSRSASVILSSAFFFYKKSVGICICYRPSVGGFSHCLSLLDGNAEAHACICNQDFRTIFLPKYRAESIYYISTGIYRCSTLDRE</sequence>
<evidence type="ECO:0000313" key="2">
    <source>
        <dbReference type="Proteomes" id="UP001565200"/>
    </source>
</evidence>
<gene>
    <name evidence="1" type="ORF">AAK873_11800</name>
</gene>
<organism evidence="1 2">
    <name type="scientific">Heminiphilus faecis</name>
    <dbReference type="NCBI Taxonomy" id="2601703"/>
    <lineage>
        <taxon>Bacteria</taxon>
        <taxon>Pseudomonadati</taxon>
        <taxon>Bacteroidota</taxon>
        <taxon>Bacteroidia</taxon>
        <taxon>Bacteroidales</taxon>
        <taxon>Muribaculaceae</taxon>
        <taxon>Heminiphilus</taxon>
    </lineage>
</organism>
<evidence type="ECO:0000313" key="1">
    <source>
        <dbReference type="EMBL" id="MEY8246293.1"/>
    </source>
</evidence>
<dbReference type="EMBL" id="JBCLPP010000039">
    <property type="protein sequence ID" value="MEY8246293.1"/>
    <property type="molecule type" value="Genomic_DNA"/>
</dbReference>
<accession>A0ABV4CY26</accession>
<dbReference type="RefSeq" id="WP_148464154.1">
    <property type="nucleotide sequence ID" value="NZ_JBCLPP010000039.1"/>
</dbReference>